<dbReference type="Gene3D" id="1.25.10.10">
    <property type="entry name" value="Leucine-rich Repeat Variant"/>
    <property type="match status" value="1"/>
</dbReference>
<dbReference type="GO" id="GO:0000796">
    <property type="term" value="C:condensin complex"/>
    <property type="evidence" value="ECO:0007669"/>
    <property type="project" value="InterPro"/>
</dbReference>
<proteinExistence type="inferred from homology"/>
<dbReference type="GeneID" id="94352838"/>
<evidence type="ECO:0000313" key="11">
    <source>
        <dbReference type="EMBL" id="TDH69624.1"/>
    </source>
</evidence>
<dbReference type="InterPro" id="IPR011989">
    <property type="entry name" value="ARM-like"/>
</dbReference>
<dbReference type="AlphaFoldDB" id="A0A976FN87"/>
<comment type="similarity">
    <text evidence="2">Belongs to the CND3 (condensin subunit 3) family.</text>
</comment>
<feature type="region of interest" description="Disordered" evidence="9">
    <location>
        <begin position="1031"/>
        <end position="1127"/>
    </location>
</feature>
<evidence type="ECO:0000256" key="4">
    <source>
        <dbReference type="ARBA" id="ARBA00022618"/>
    </source>
</evidence>
<dbReference type="GO" id="GO:0051301">
    <property type="term" value="P:cell division"/>
    <property type="evidence" value="ECO:0007669"/>
    <property type="project" value="UniProtKB-KW"/>
</dbReference>
<name>A0A976FN87_BRELC</name>
<dbReference type="InterPro" id="IPR025977">
    <property type="entry name" value="Cnd3_C"/>
</dbReference>
<evidence type="ECO:0000256" key="1">
    <source>
        <dbReference type="ARBA" id="ARBA00004286"/>
    </source>
</evidence>
<dbReference type="KEGG" id="blac:94352838"/>
<evidence type="ECO:0000256" key="6">
    <source>
        <dbReference type="ARBA" id="ARBA00023067"/>
    </source>
</evidence>
<evidence type="ECO:0000313" key="12">
    <source>
        <dbReference type="Proteomes" id="UP000294530"/>
    </source>
</evidence>
<dbReference type="GO" id="GO:0000793">
    <property type="term" value="C:condensed chromosome"/>
    <property type="evidence" value="ECO:0007669"/>
    <property type="project" value="TreeGrafter"/>
</dbReference>
<feature type="region of interest" description="Disordered" evidence="9">
    <location>
        <begin position="685"/>
        <end position="725"/>
    </location>
</feature>
<dbReference type="Proteomes" id="UP000294530">
    <property type="component" value="Unassembled WGS sequence"/>
</dbReference>
<evidence type="ECO:0000259" key="10">
    <source>
        <dbReference type="Pfam" id="PF12719"/>
    </source>
</evidence>
<evidence type="ECO:0000256" key="5">
    <source>
        <dbReference type="ARBA" id="ARBA00022776"/>
    </source>
</evidence>
<dbReference type="InterPro" id="IPR027165">
    <property type="entry name" value="CND3"/>
</dbReference>
<comment type="subcellular location">
    <subcellularLocation>
        <location evidence="1">Chromosome</location>
    </subcellularLocation>
</comment>
<evidence type="ECO:0000256" key="2">
    <source>
        <dbReference type="ARBA" id="ARBA00006533"/>
    </source>
</evidence>
<evidence type="ECO:0000256" key="8">
    <source>
        <dbReference type="SAM" id="Coils"/>
    </source>
</evidence>
<dbReference type="InterPro" id="IPR016024">
    <property type="entry name" value="ARM-type_fold"/>
</dbReference>
<accession>A0A976FN87</accession>
<feature type="compositionally biased region" description="Acidic residues" evidence="9">
    <location>
        <begin position="1104"/>
        <end position="1127"/>
    </location>
</feature>
<keyword evidence="6" id="KW-0226">DNA condensation</keyword>
<sequence>MNAEWTVTLQQVFQDVQLQAVEASGYLRNSSGLEYQRTLVPAVRRLHALYCNEVKDGERGVVEEAFALFLDGLWTAVARVLVASKVSEVVLVAISSFIGEFFRRKTSKSKEPSGKDELRVELLHRLMDATKAEDRVVRLRSCHMLQIVVNRLDYIEEKLTTQLRTTLLNRLKDKLTSVRIQSIYGLKKLQRQDLPLLANEEDIVTQELKRLLESDPSKDVRKAALLNVTISPQLYQDLLVRIRDTNEDVRFAAFRTIRSSMSLQDITVHDRVHLLDQGLQDRAVRVRRACEQMVVKTWFLECNSSPRLLLKALEIEQHPEIGSKVSRLLLEHFSEQPRAMGEARVEFNALDMMSKTSDAFTVESIFFWREQCWYYQQIEKNVDKAAALLPNVSDFSQMLVATCTVESNVLVIAQQLLELGHLLDYQDEVGRRNLLDALQTLLRELETNSQLIQGIMELMACIYSKSSEQEFIQVVAEIVSDMYDLVEIDTLTMPQDETENQLLHHDIATTETSAQRFGPQLHKLSEETREAAEIKFEELEKSLETLEIDSQQYNDIRIEMAALEALLQDPRVLHWLRCLEIVAQLLKLTSHTLSDPIISGMGRYILPAIDSDVPALREAGLENLGLYCLLDKRLAERYLVVFWRALNNPEEESEVKHTCVQAILDMAFSFTNLLPHIFGTTRTEEKRKVNEKTCSSERNERGRIEPTNEQSGHEEVTKDHENQDESDVVPGLEMLDLDTIFINLGQLVTVDDVDLQSTVVEGFCRLFMMNRLDNITVLAILLETYFSPKLQKLQQQSDYGFQSRSLQLLSMFFPAFVMATSVNCMLLEEAATHLIQKSMEKLTLEHDTMLDLGACAKYVMQLLSHRAQESATSVQMSDTKHQNVPTRRHCAHHNRIGITICLEMLALEKVAAMAGIRQDLVTSRQKTLLKMIAWVEVTLDEPRSAALLKYLLYEILACFHAQKGLLRSAEAVLKRTCASYKEQCRVQMNIGPQTVALEQDQVWAHSLVTEREVVLHHVLLKASTELEKSFQKQEKKRRHKTRFVSSSSSESDEDMDDKSPVVAVRRELSSRRSKTAAVSRMHEKEGEFEAKMKQALEADKRESESEDDESAQEESDEEDTAESDSDE</sequence>
<keyword evidence="4" id="KW-0132">Cell division</keyword>
<keyword evidence="3" id="KW-0158">Chromosome</keyword>
<dbReference type="GO" id="GO:0007076">
    <property type="term" value="P:mitotic chromosome condensation"/>
    <property type="evidence" value="ECO:0007669"/>
    <property type="project" value="InterPro"/>
</dbReference>
<dbReference type="RefSeq" id="XP_067819123.1">
    <property type="nucleotide sequence ID" value="XM_067967167.1"/>
</dbReference>
<evidence type="ECO:0000256" key="7">
    <source>
        <dbReference type="ARBA" id="ARBA00023306"/>
    </source>
</evidence>
<gene>
    <name evidence="11" type="ORF">CCR75_009122</name>
</gene>
<dbReference type="SUPFAM" id="SSF48371">
    <property type="entry name" value="ARM repeat"/>
    <property type="match status" value="1"/>
</dbReference>
<keyword evidence="12" id="KW-1185">Reference proteome</keyword>
<comment type="caution">
    <text evidence="11">The sequence shown here is derived from an EMBL/GenBank/DDBJ whole genome shotgun (WGS) entry which is preliminary data.</text>
</comment>
<feature type="domain" description="Nuclear condensin complex subunit 3 C-terminal" evidence="10">
    <location>
        <begin position="577"/>
        <end position="909"/>
    </location>
</feature>
<evidence type="ECO:0000256" key="9">
    <source>
        <dbReference type="SAM" id="MobiDB-lite"/>
    </source>
</evidence>
<feature type="compositionally biased region" description="Basic and acidic residues" evidence="9">
    <location>
        <begin position="1080"/>
        <end position="1103"/>
    </location>
</feature>
<protein>
    <recommendedName>
        <fullName evidence="10">Nuclear condensin complex subunit 3 C-terminal domain-containing protein</fullName>
    </recommendedName>
</protein>
<dbReference type="PANTHER" id="PTHR14418:SF5">
    <property type="entry name" value="CONDENSIN COMPLEX SUBUNIT 3"/>
    <property type="match status" value="1"/>
</dbReference>
<feature type="compositionally biased region" description="Basic and acidic residues" evidence="9">
    <location>
        <begin position="685"/>
        <end position="723"/>
    </location>
</feature>
<dbReference type="EMBL" id="SHOA02000005">
    <property type="protein sequence ID" value="TDH69624.1"/>
    <property type="molecule type" value="Genomic_DNA"/>
</dbReference>
<evidence type="ECO:0000256" key="3">
    <source>
        <dbReference type="ARBA" id="ARBA00022454"/>
    </source>
</evidence>
<dbReference type="PANTHER" id="PTHR14418">
    <property type="entry name" value="CONDENSIN COMPLEX SUBUNIT 3-RELATED"/>
    <property type="match status" value="1"/>
</dbReference>
<keyword evidence="7" id="KW-0131">Cell cycle</keyword>
<dbReference type="Pfam" id="PF12719">
    <property type="entry name" value="Cnd3"/>
    <property type="match status" value="1"/>
</dbReference>
<organism evidence="11 12">
    <name type="scientific">Bremia lactucae</name>
    <name type="common">Lettuce downy mildew</name>
    <dbReference type="NCBI Taxonomy" id="4779"/>
    <lineage>
        <taxon>Eukaryota</taxon>
        <taxon>Sar</taxon>
        <taxon>Stramenopiles</taxon>
        <taxon>Oomycota</taxon>
        <taxon>Peronosporomycetes</taxon>
        <taxon>Peronosporales</taxon>
        <taxon>Peronosporaceae</taxon>
        <taxon>Bremia</taxon>
    </lineage>
</organism>
<keyword evidence="5" id="KW-0498">Mitosis</keyword>
<dbReference type="OrthoDB" id="27187at2759"/>
<keyword evidence="8" id="KW-0175">Coiled coil</keyword>
<feature type="coiled-coil region" evidence="8">
    <location>
        <begin position="522"/>
        <end position="556"/>
    </location>
</feature>
<reference evidence="11 12" key="1">
    <citation type="journal article" date="2021" name="Genome Biol.">
        <title>AFLAP: assembly-free linkage analysis pipeline using k-mers from genome sequencing data.</title>
        <authorList>
            <person name="Fletcher K."/>
            <person name="Zhang L."/>
            <person name="Gil J."/>
            <person name="Han R."/>
            <person name="Cavanaugh K."/>
            <person name="Michelmore R."/>
        </authorList>
    </citation>
    <scope>NUCLEOTIDE SEQUENCE [LARGE SCALE GENOMIC DNA]</scope>
    <source>
        <strain evidence="11 12">SF5</strain>
    </source>
</reference>